<organism evidence="1">
    <name type="scientific">Anguilla anguilla</name>
    <name type="common">European freshwater eel</name>
    <name type="synonym">Muraena anguilla</name>
    <dbReference type="NCBI Taxonomy" id="7936"/>
    <lineage>
        <taxon>Eukaryota</taxon>
        <taxon>Metazoa</taxon>
        <taxon>Chordata</taxon>
        <taxon>Craniata</taxon>
        <taxon>Vertebrata</taxon>
        <taxon>Euteleostomi</taxon>
        <taxon>Actinopterygii</taxon>
        <taxon>Neopterygii</taxon>
        <taxon>Teleostei</taxon>
        <taxon>Anguilliformes</taxon>
        <taxon>Anguillidae</taxon>
        <taxon>Anguilla</taxon>
    </lineage>
</organism>
<proteinExistence type="predicted"/>
<dbReference type="AlphaFoldDB" id="A0A0E9UXW7"/>
<accession>A0A0E9UXW7</accession>
<reference evidence="1" key="1">
    <citation type="submission" date="2014-11" db="EMBL/GenBank/DDBJ databases">
        <authorList>
            <person name="Amaro Gonzalez C."/>
        </authorList>
    </citation>
    <scope>NUCLEOTIDE SEQUENCE</scope>
</reference>
<evidence type="ECO:0000313" key="1">
    <source>
        <dbReference type="EMBL" id="JAH70035.1"/>
    </source>
</evidence>
<sequence length="33" mass="3834">MLNVMLICCLHLCNPEHRSAFLILSLSSHKVYF</sequence>
<protein>
    <submittedName>
        <fullName evidence="1">Uncharacterized protein</fullName>
    </submittedName>
</protein>
<reference evidence="1" key="2">
    <citation type="journal article" date="2015" name="Fish Shellfish Immunol.">
        <title>Early steps in the European eel (Anguilla anguilla)-Vibrio vulnificus interaction in the gills: Role of the RtxA13 toxin.</title>
        <authorList>
            <person name="Callol A."/>
            <person name="Pajuelo D."/>
            <person name="Ebbesson L."/>
            <person name="Teles M."/>
            <person name="MacKenzie S."/>
            <person name="Amaro C."/>
        </authorList>
    </citation>
    <scope>NUCLEOTIDE SEQUENCE</scope>
</reference>
<dbReference type="EMBL" id="GBXM01038542">
    <property type="protein sequence ID" value="JAH70035.1"/>
    <property type="molecule type" value="Transcribed_RNA"/>
</dbReference>
<name>A0A0E9UXW7_ANGAN</name>